<dbReference type="Proteomes" id="UP000681720">
    <property type="component" value="Unassembled WGS sequence"/>
</dbReference>
<gene>
    <name evidence="14" type="ORF">BYL167_LOCUS45684</name>
    <name evidence="8" type="ORF">CJN711_LOCUS35866</name>
    <name evidence="15" type="ORF">GIL414_LOCUS67873</name>
    <name evidence="7" type="ORF">KQP761_LOCUS10333</name>
    <name evidence="9" type="ORF">MBJ925_LOCUS17163</name>
    <name evidence="12" type="ORF">OVN521_LOCUS5749</name>
    <name evidence="13" type="ORF">UXM345_LOCUS14315</name>
    <name evidence="10" type="ORF">WKI299_LOCUS14809</name>
    <name evidence="11" type="ORF">XDN619_LOCUS26579</name>
</gene>
<dbReference type="EMBL" id="CAJNOV010017276">
    <property type="protein sequence ID" value="CAF1605706.1"/>
    <property type="molecule type" value="Genomic_DNA"/>
</dbReference>
<keyword evidence="16" id="KW-1185">Reference proteome</keyword>
<comment type="similarity">
    <text evidence="2">Belongs to the FARP (FMRFamide related peptide) family.</text>
</comment>
<evidence type="ECO:0000313" key="16">
    <source>
        <dbReference type="Proteomes" id="UP000663866"/>
    </source>
</evidence>
<keyword evidence="4" id="KW-0027">Amidation</keyword>
<evidence type="ECO:0000313" key="9">
    <source>
        <dbReference type="EMBL" id="CAF2073544.1"/>
    </source>
</evidence>
<dbReference type="InterPro" id="IPR002544">
    <property type="entry name" value="FMRFamid-related_peptide-like"/>
</dbReference>
<dbReference type="OrthoDB" id="5813613at2759"/>
<dbReference type="Proteomes" id="UP000663824">
    <property type="component" value="Unassembled WGS sequence"/>
</dbReference>
<dbReference type="GO" id="GO:0005576">
    <property type="term" value="C:extracellular region"/>
    <property type="evidence" value="ECO:0007669"/>
    <property type="project" value="UniProtKB-SubCell"/>
</dbReference>
<dbReference type="Proteomes" id="UP000663855">
    <property type="component" value="Unassembled WGS sequence"/>
</dbReference>
<dbReference type="Proteomes" id="UP000663842">
    <property type="component" value="Unassembled WGS sequence"/>
</dbReference>
<dbReference type="AlphaFoldDB" id="A0A816X018"/>
<evidence type="ECO:0000256" key="3">
    <source>
        <dbReference type="ARBA" id="ARBA00022525"/>
    </source>
</evidence>
<dbReference type="EMBL" id="CAJOBG010000582">
    <property type="protein sequence ID" value="CAF3832648.1"/>
    <property type="molecule type" value="Genomic_DNA"/>
</dbReference>
<evidence type="ECO:0000313" key="17">
    <source>
        <dbReference type="Proteomes" id="UP000663887"/>
    </source>
</evidence>
<dbReference type="Pfam" id="PF01581">
    <property type="entry name" value="FARP"/>
    <property type="match status" value="1"/>
</dbReference>
<dbReference type="Proteomes" id="UP000663866">
    <property type="component" value="Unassembled WGS sequence"/>
</dbReference>
<evidence type="ECO:0000313" key="15">
    <source>
        <dbReference type="EMBL" id="CAF5176553.1"/>
    </source>
</evidence>
<dbReference type="EMBL" id="CAJNRE010008502">
    <property type="protein sequence ID" value="CAF2073544.1"/>
    <property type="molecule type" value="Genomic_DNA"/>
</dbReference>
<evidence type="ECO:0000256" key="5">
    <source>
        <dbReference type="ARBA" id="ARBA00023320"/>
    </source>
</evidence>
<evidence type="ECO:0000313" key="7">
    <source>
        <dbReference type="EMBL" id="CAF1415432.1"/>
    </source>
</evidence>
<dbReference type="Proteomes" id="UP000663887">
    <property type="component" value="Unassembled WGS sequence"/>
</dbReference>
<comment type="subcellular location">
    <subcellularLocation>
        <location evidence="1">Secreted</location>
    </subcellularLocation>
</comment>
<evidence type="ECO:0000256" key="4">
    <source>
        <dbReference type="ARBA" id="ARBA00022815"/>
    </source>
</evidence>
<keyword evidence="5" id="KW-0527">Neuropeptide</keyword>
<name>A0A816X018_9BILA</name>
<dbReference type="Proteomes" id="UP000663834">
    <property type="component" value="Unassembled WGS sequence"/>
</dbReference>
<evidence type="ECO:0000256" key="6">
    <source>
        <dbReference type="SAM" id="SignalP"/>
    </source>
</evidence>
<dbReference type="Proteomes" id="UP000663856">
    <property type="component" value="Unassembled WGS sequence"/>
</dbReference>
<evidence type="ECO:0000313" key="10">
    <source>
        <dbReference type="EMBL" id="CAF2074409.1"/>
    </source>
</evidence>
<feature type="signal peptide" evidence="6">
    <location>
        <begin position="1"/>
        <end position="23"/>
    </location>
</feature>
<dbReference type="EMBL" id="CAJOBF010001612">
    <property type="protein sequence ID" value="CAF3968011.1"/>
    <property type="molecule type" value="Genomic_DNA"/>
</dbReference>
<dbReference type="EMBL" id="CAJNRF010005810">
    <property type="protein sequence ID" value="CAF2074409.1"/>
    <property type="molecule type" value="Genomic_DNA"/>
</dbReference>
<comment type="caution">
    <text evidence="11">The sequence shown here is derived from an EMBL/GenBank/DDBJ whole genome shotgun (WGS) entry which is preliminary data.</text>
</comment>
<keyword evidence="3" id="KW-0964">Secreted</keyword>
<evidence type="ECO:0000313" key="14">
    <source>
        <dbReference type="EMBL" id="CAF4740851.1"/>
    </source>
</evidence>
<dbReference type="Proteomes" id="UP000681967">
    <property type="component" value="Unassembled WGS sequence"/>
</dbReference>
<evidence type="ECO:0000313" key="11">
    <source>
        <dbReference type="EMBL" id="CAF2140185.1"/>
    </source>
</evidence>
<evidence type="ECO:0000256" key="1">
    <source>
        <dbReference type="ARBA" id="ARBA00004613"/>
    </source>
</evidence>
<evidence type="ECO:0000256" key="2">
    <source>
        <dbReference type="ARBA" id="ARBA00006356"/>
    </source>
</evidence>
<dbReference type="EMBL" id="CAJOBH010127425">
    <property type="protein sequence ID" value="CAF4740851.1"/>
    <property type="molecule type" value="Genomic_DNA"/>
</dbReference>
<feature type="chain" id="PRO_5035610746" evidence="6">
    <location>
        <begin position="24"/>
        <end position="125"/>
    </location>
</feature>
<dbReference type="EMBL" id="CAJNOW010004392">
    <property type="protein sequence ID" value="CAF1415432.1"/>
    <property type="molecule type" value="Genomic_DNA"/>
</dbReference>
<proteinExistence type="inferred from homology"/>
<evidence type="ECO:0000313" key="8">
    <source>
        <dbReference type="EMBL" id="CAF1605706.1"/>
    </source>
</evidence>
<protein>
    <submittedName>
        <fullName evidence="11">Uncharacterized protein</fullName>
    </submittedName>
</protein>
<dbReference type="EMBL" id="CAJOBJ010326878">
    <property type="protein sequence ID" value="CAF5176553.1"/>
    <property type="molecule type" value="Genomic_DNA"/>
</dbReference>
<keyword evidence="6" id="KW-0732">Signal</keyword>
<accession>A0A816X018</accession>
<sequence length="125" mass="13617">MYLYAIISSLICIQLLSIVSTDANPLTPALYSGAFMQRPALLDSAATSNEDNQNEIYTPYPRLSSFLRFGRQIPSVSASSLRFGRGGQIGGQVGGTFLRFGRQTQNPLSSNFLLSGNKGEFLRFG</sequence>
<dbReference type="GO" id="GO:0007218">
    <property type="term" value="P:neuropeptide signaling pathway"/>
    <property type="evidence" value="ECO:0007669"/>
    <property type="project" value="UniProtKB-KW"/>
</dbReference>
<reference evidence="11" key="1">
    <citation type="submission" date="2021-02" db="EMBL/GenBank/DDBJ databases">
        <authorList>
            <person name="Nowell W R."/>
        </authorList>
    </citation>
    <scope>NUCLEOTIDE SEQUENCE</scope>
</reference>
<evidence type="ECO:0000313" key="13">
    <source>
        <dbReference type="EMBL" id="CAF3968011.1"/>
    </source>
</evidence>
<dbReference type="EMBL" id="CAJNRG010012447">
    <property type="protein sequence ID" value="CAF2140185.1"/>
    <property type="molecule type" value="Genomic_DNA"/>
</dbReference>
<evidence type="ECO:0000313" key="12">
    <source>
        <dbReference type="EMBL" id="CAF3832648.1"/>
    </source>
</evidence>
<organism evidence="11 17">
    <name type="scientific">Rotaria magnacalcarata</name>
    <dbReference type="NCBI Taxonomy" id="392030"/>
    <lineage>
        <taxon>Eukaryota</taxon>
        <taxon>Metazoa</taxon>
        <taxon>Spiralia</taxon>
        <taxon>Gnathifera</taxon>
        <taxon>Rotifera</taxon>
        <taxon>Eurotatoria</taxon>
        <taxon>Bdelloidea</taxon>
        <taxon>Philodinida</taxon>
        <taxon>Philodinidae</taxon>
        <taxon>Rotaria</taxon>
    </lineage>
</organism>